<reference evidence="2 3" key="1">
    <citation type="submission" date="2019-11" db="EMBL/GenBank/DDBJ databases">
        <title>Comparative genomics of hydrocarbon-degrading Desulfosarcina strains.</title>
        <authorList>
            <person name="Watanabe M."/>
            <person name="Kojima H."/>
            <person name="Fukui M."/>
        </authorList>
    </citation>
    <scope>NUCLEOTIDE SEQUENCE [LARGE SCALE GENOMIC DNA]</scope>
    <source>
        <strain evidence="2 3">PP31</strain>
    </source>
</reference>
<proteinExistence type="predicted"/>
<dbReference type="Proteomes" id="UP000427769">
    <property type="component" value="Chromosome"/>
</dbReference>
<dbReference type="PANTHER" id="PTHR24567:SF26">
    <property type="entry name" value="REGULATORY PROTEIN YEIL"/>
    <property type="match status" value="1"/>
</dbReference>
<dbReference type="EMBL" id="AP021875">
    <property type="protein sequence ID" value="BBO77859.1"/>
    <property type="molecule type" value="Genomic_DNA"/>
</dbReference>
<dbReference type="GO" id="GO:0003700">
    <property type="term" value="F:DNA-binding transcription factor activity"/>
    <property type="evidence" value="ECO:0007669"/>
    <property type="project" value="TreeGrafter"/>
</dbReference>
<dbReference type="InterPro" id="IPR050397">
    <property type="entry name" value="Env_Response_Regulators"/>
</dbReference>
<dbReference type="PANTHER" id="PTHR24567">
    <property type="entry name" value="CRP FAMILY TRANSCRIPTIONAL REGULATORY PROTEIN"/>
    <property type="match status" value="1"/>
</dbReference>
<organism evidence="2 3">
    <name type="scientific">Desulfosarcina widdelii</name>
    <dbReference type="NCBI Taxonomy" id="947919"/>
    <lineage>
        <taxon>Bacteria</taxon>
        <taxon>Pseudomonadati</taxon>
        <taxon>Thermodesulfobacteriota</taxon>
        <taxon>Desulfobacteria</taxon>
        <taxon>Desulfobacterales</taxon>
        <taxon>Desulfosarcinaceae</taxon>
        <taxon>Desulfosarcina</taxon>
    </lineage>
</organism>
<dbReference type="CDD" id="cd00038">
    <property type="entry name" value="CAP_ED"/>
    <property type="match status" value="1"/>
</dbReference>
<evidence type="ECO:0000313" key="3">
    <source>
        <dbReference type="Proteomes" id="UP000427769"/>
    </source>
</evidence>
<accession>A0A5K7ZCG1</accession>
<protein>
    <recommendedName>
        <fullName evidence="1">Cyclic nucleotide-binding domain-containing protein</fullName>
    </recommendedName>
</protein>
<dbReference type="GO" id="GO:0005829">
    <property type="term" value="C:cytosol"/>
    <property type="evidence" value="ECO:0007669"/>
    <property type="project" value="TreeGrafter"/>
</dbReference>
<evidence type="ECO:0000313" key="2">
    <source>
        <dbReference type="EMBL" id="BBO77859.1"/>
    </source>
</evidence>
<dbReference type="InterPro" id="IPR018490">
    <property type="entry name" value="cNMP-bd_dom_sf"/>
</dbReference>
<dbReference type="SMART" id="SM00100">
    <property type="entry name" value="cNMP"/>
    <property type="match status" value="1"/>
</dbReference>
<dbReference type="AlphaFoldDB" id="A0A5K7ZCG1"/>
<evidence type="ECO:0000259" key="1">
    <source>
        <dbReference type="PROSITE" id="PS50042"/>
    </source>
</evidence>
<dbReference type="InterPro" id="IPR000595">
    <property type="entry name" value="cNMP-bd_dom"/>
</dbReference>
<dbReference type="RefSeq" id="WP_155306552.1">
    <property type="nucleotide sequence ID" value="NZ_AP021875.1"/>
</dbReference>
<dbReference type="SUPFAM" id="SSF51206">
    <property type="entry name" value="cAMP-binding domain-like"/>
    <property type="match status" value="1"/>
</dbReference>
<name>A0A5K7ZCG1_9BACT</name>
<feature type="domain" description="Cyclic nucleotide-binding" evidence="1">
    <location>
        <begin position="12"/>
        <end position="117"/>
    </location>
</feature>
<gene>
    <name evidence="2" type="ORF">DSCW_52760</name>
</gene>
<sequence>MIETDFLNQIDIFGDFSSTMREKISSIAEFKEYNAGESVTIKKSTASHLFVIMEGMVSLEVPGITGNRAKSEIIGPGEIIGYSALMNVPRRKYQAEAKALTPLKLVRIPTDALNQLFYSDFEMGFYAMRNIAQNAIKRLRKLTYPVTHPSSDQ</sequence>
<dbReference type="KEGG" id="dwd:DSCW_52760"/>
<dbReference type="Gene3D" id="2.60.120.10">
    <property type="entry name" value="Jelly Rolls"/>
    <property type="match status" value="1"/>
</dbReference>
<dbReference type="OrthoDB" id="9775207at2"/>
<keyword evidence="3" id="KW-1185">Reference proteome</keyword>
<dbReference type="InterPro" id="IPR014710">
    <property type="entry name" value="RmlC-like_jellyroll"/>
</dbReference>
<dbReference type="PROSITE" id="PS50042">
    <property type="entry name" value="CNMP_BINDING_3"/>
    <property type="match status" value="1"/>
</dbReference>
<dbReference type="Pfam" id="PF00027">
    <property type="entry name" value="cNMP_binding"/>
    <property type="match status" value="1"/>
</dbReference>